<sequence>MTQSEPAPSMNIPRYGESYMTHVESLKRMTRRRYLPPMSSQHRILHFTHHTLNLLDQQRLQQSCKFSNLLPLHFSVFTLPTRWAEGASGNARTGTDFGTRLTTAPAPANQKTVTELFTKKPDDPNNPYDPKELYKQNGPYSCRATVLCSDHLYLSWRSYEQWVEQDAQRRQRAAEAARWAEQDRQAAEKTAKRREEDEKWYKENPPY</sequence>
<evidence type="ECO:0000313" key="2">
    <source>
        <dbReference type="EMBL" id="KAF2653163.1"/>
    </source>
</evidence>
<feature type="region of interest" description="Disordered" evidence="1">
    <location>
        <begin position="170"/>
        <end position="207"/>
    </location>
</feature>
<accession>A0A6A6T2N3</accession>
<evidence type="ECO:0000256" key="1">
    <source>
        <dbReference type="SAM" id="MobiDB-lite"/>
    </source>
</evidence>
<dbReference type="EMBL" id="MU004386">
    <property type="protein sequence ID" value="KAF2653163.1"/>
    <property type="molecule type" value="Genomic_DNA"/>
</dbReference>
<protein>
    <submittedName>
        <fullName evidence="2">Uncharacterized protein</fullName>
    </submittedName>
</protein>
<gene>
    <name evidence="2" type="ORF">K491DRAFT_680763</name>
</gene>
<organism evidence="2 3">
    <name type="scientific">Lophiostoma macrostomum CBS 122681</name>
    <dbReference type="NCBI Taxonomy" id="1314788"/>
    <lineage>
        <taxon>Eukaryota</taxon>
        <taxon>Fungi</taxon>
        <taxon>Dikarya</taxon>
        <taxon>Ascomycota</taxon>
        <taxon>Pezizomycotina</taxon>
        <taxon>Dothideomycetes</taxon>
        <taxon>Pleosporomycetidae</taxon>
        <taxon>Pleosporales</taxon>
        <taxon>Lophiostomataceae</taxon>
        <taxon>Lophiostoma</taxon>
    </lineage>
</organism>
<dbReference type="AlphaFoldDB" id="A0A6A6T2N3"/>
<proteinExistence type="predicted"/>
<name>A0A6A6T2N3_9PLEO</name>
<evidence type="ECO:0000313" key="3">
    <source>
        <dbReference type="Proteomes" id="UP000799324"/>
    </source>
</evidence>
<dbReference type="Proteomes" id="UP000799324">
    <property type="component" value="Unassembled WGS sequence"/>
</dbReference>
<reference evidence="2" key="1">
    <citation type="journal article" date="2020" name="Stud. Mycol.">
        <title>101 Dothideomycetes genomes: a test case for predicting lifestyles and emergence of pathogens.</title>
        <authorList>
            <person name="Haridas S."/>
            <person name="Albert R."/>
            <person name="Binder M."/>
            <person name="Bloem J."/>
            <person name="Labutti K."/>
            <person name="Salamov A."/>
            <person name="Andreopoulos B."/>
            <person name="Baker S."/>
            <person name="Barry K."/>
            <person name="Bills G."/>
            <person name="Bluhm B."/>
            <person name="Cannon C."/>
            <person name="Castanera R."/>
            <person name="Culley D."/>
            <person name="Daum C."/>
            <person name="Ezra D."/>
            <person name="Gonzalez J."/>
            <person name="Henrissat B."/>
            <person name="Kuo A."/>
            <person name="Liang C."/>
            <person name="Lipzen A."/>
            <person name="Lutzoni F."/>
            <person name="Magnuson J."/>
            <person name="Mondo S."/>
            <person name="Nolan M."/>
            <person name="Ohm R."/>
            <person name="Pangilinan J."/>
            <person name="Park H.-J."/>
            <person name="Ramirez L."/>
            <person name="Alfaro M."/>
            <person name="Sun H."/>
            <person name="Tritt A."/>
            <person name="Yoshinaga Y."/>
            <person name="Zwiers L.-H."/>
            <person name="Turgeon B."/>
            <person name="Goodwin S."/>
            <person name="Spatafora J."/>
            <person name="Crous P."/>
            <person name="Grigoriev I."/>
        </authorList>
    </citation>
    <scope>NUCLEOTIDE SEQUENCE</scope>
    <source>
        <strain evidence="2">CBS 122681</strain>
    </source>
</reference>
<keyword evidence="3" id="KW-1185">Reference proteome</keyword>